<sequence>MTTDEADTQSIARLFRDSVIIDGCAPALMQDMRTWRRYRDGAATAILATVTTSDDLPGTIERLSGFHRLVRSNPDELMIAESVADIEQAKQDGKLALVLQFQNGRPLGRDAGMVELYQRMGVSVIQLTYNHRNNLGDGCMEPENAGLSQFGRQVVREMNRHGVLVDLSHTGERTSLDAIEHSDSPVVFSHANAKSVHNHPRNITDEQISKVAATGGLVGVCAFPAFITDKTDRPSVDDVVAHVDHVVQVAGIDHVGFGVDFFFDEGYWPNIELGNWSPGDWPEPPWHYPLDGSNALDLALKLADHGYSQADIGKVMGRNLLRVLAEVARNT</sequence>
<accession>A0A4R4X8R2</accession>
<dbReference type="RefSeq" id="WP_132319417.1">
    <property type="nucleotide sequence ID" value="NZ_SMKR01000042.1"/>
</dbReference>
<evidence type="ECO:0000313" key="2">
    <source>
        <dbReference type="Proteomes" id="UP000295172"/>
    </source>
</evidence>
<dbReference type="Gene3D" id="3.20.20.140">
    <property type="entry name" value="Metal-dependent hydrolases"/>
    <property type="match status" value="1"/>
</dbReference>
<dbReference type="PANTHER" id="PTHR10443">
    <property type="entry name" value="MICROSOMAL DIPEPTIDASE"/>
    <property type="match status" value="1"/>
</dbReference>
<reference evidence="1 2" key="1">
    <citation type="submission" date="2019-02" db="EMBL/GenBank/DDBJ databases">
        <title>Draft genome sequences of novel Actinobacteria.</title>
        <authorList>
            <person name="Sahin N."/>
            <person name="Ay H."/>
            <person name="Saygin H."/>
        </authorList>
    </citation>
    <scope>NUCLEOTIDE SEQUENCE [LARGE SCALE GENOMIC DNA]</scope>
    <source>
        <strain evidence="1 2">16K104</strain>
    </source>
</reference>
<dbReference type="PANTHER" id="PTHR10443:SF12">
    <property type="entry name" value="DIPEPTIDASE"/>
    <property type="match status" value="1"/>
</dbReference>
<keyword evidence="2" id="KW-1185">Reference proteome</keyword>
<dbReference type="AlphaFoldDB" id="A0A4R4X8R2"/>
<proteinExistence type="predicted"/>
<dbReference type="InterPro" id="IPR008257">
    <property type="entry name" value="Pept_M19"/>
</dbReference>
<dbReference type="InterPro" id="IPR032466">
    <property type="entry name" value="Metal_Hydrolase"/>
</dbReference>
<dbReference type="GO" id="GO:0006508">
    <property type="term" value="P:proteolysis"/>
    <property type="evidence" value="ECO:0007669"/>
    <property type="project" value="InterPro"/>
</dbReference>
<evidence type="ECO:0000313" key="1">
    <source>
        <dbReference type="EMBL" id="TDD26822.1"/>
    </source>
</evidence>
<dbReference type="GO" id="GO:0070573">
    <property type="term" value="F:metallodipeptidase activity"/>
    <property type="evidence" value="ECO:0007669"/>
    <property type="project" value="InterPro"/>
</dbReference>
<gene>
    <name evidence="1" type="ORF">E1218_12255</name>
</gene>
<dbReference type="Proteomes" id="UP000295172">
    <property type="component" value="Unassembled WGS sequence"/>
</dbReference>
<dbReference type="EMBL" id="SMKR01000042">
    <property type="protein sequence ID" value="TDD26822.1"/>
    <property type="molecule type" value="Genomic_DNA"/>
</dbReference>
<protein>
    <submittedName>
        <fullName evidence="1">Membrane dipeptidase</fullName>
    </submittedName>
</protein>
<dbReference type="SUPFAM" id="SSF51556">
    <property type="entry name" value="Metallo-dependent hydrolases"/>
    <property type="match status" value="1"/>
</dbReference>
<name>A0A4R4X8R2_9ACTN</name>
<dbReference type="OrthoDB" id="9804920at2"/>
<dbReference type="Pfam" id="PF01244">
    <property type="entry name" value="Peptidase_M19"/>
    <property type="match status" value="1"/>
</dbReference>
<organism evidence="1 2">
    <name type="scientific">Kribbella turkmenica</name>
    <dbReference type="NCBI Taxonomy" id="2530375"/>
    <lineage>
        <taxon>Bacteria</taxon>
        <taxon>Bacillati</taxon>
        <taxon>Actinomycetota</taxon>
        <taxon>Actinomycetes</taxon>
        <taxon>Propionibacteriales</taxon>
        <taxon>Kribbellaceae</taxon>
        <taxon>Kribbella</taxon>
    </lineage>
</organism>
<dbReference type="PROSITE" id="PS51365">
    <property type="entry name" value="RENAL_DIPEPTIDASE_2"/>
    <property type="match status" value="1"/>
</dbReference>
<comment type="caution">
    <text evidence="1">The sequence shown here is derived from an EMBL/GenBank/DDBJ whole genome shotgun (WGS) entry which is preliminary data.</text>
</comment>